<gene>
    <name evidence="1" type="ORF">SAMN04488067_10960</name>
</gene>
<keyword evidence="2" id="KW-1185">Reference proteome</keyword>
<evidence type="ECO:0000313" key="1">
    <source>
        <dbReference type="EMBL" id="SDF82046.1"/>
    </source>
</evidence>
<organism evidence="1 2">
    <name type="scientific">Halorubrum xinjiangense</name>
    <dbReference type="NCBI Taxonomy" id="261291"/>
    <lineage>
        <taxon>Archaea</taxon>
        <taxon>Methanobacteriati</taxon>
        <taxon>Methanobacteriota</taxon>
        <taxon>Stenosarchaea group</taxon>
        <taxon>Halobacteria</taxon>
        <taxon>Halobacteriales</taxon>
        <taxon>Haloferacaceae</taxon>
        <taxon>Halorubrum</taxon>
    </lineage>
</organism>
<dbReference type="EMBL" id="FNBO01000009">
    <property type="protein sequence ID" value="SDF82046.1"/>
    <property type="molecule type" value="Genomic_DNA"/>
</dbReference>
<reference evidence="1 2" key="1">
    <citation type="submission" date="2016-10" db="EMBL/GenBank/DDBJ databases">
        <authorList>
            <person name="Varghese N."/>
            <person name="Submissions S."/>
        </authorList>
    </citation>
    <scope>NUCLEOTIDE SEQUENCE [LARGE SCALE GENOMIC DNA]</scope>
    <source>
        <strain evidence="1 2">CGMCC 1.3527</strain>
    </source>
</reference>
<dbReference type="InterPro" id="IPR045940">
    <property type="entry name" value="DUF6360"/>
</dbReference>
<dbReference type="AlphaFoldDB" id="A0A1G7P6T4"/>
<evidence type="ECO:0000313" key="2">
    <source>
        <dbReference type="Proteomes" id="UP000324020"/>
    </source>
</evidence>
<name>A0A1G7P6T4_9EURY</name>
<dbReference type="Proteomes" id="UP000324020">
    <property type="component" value="Unassembled WGS sequence"/>
</dbReference>
<proteinExistence type="predicted"/>
<dbReference type="RefSeq" id="WP_149799074.1">
    <property type="nucleotide sequence ID" value="NZ_FNBO01000009.1"/>
</dbReference>
<protein>
    <submittedName>
        <fullName evidence="1">Uncharacterized protein</fullName>
    </submittedName>
</protein>
<sequence>MSNRITTVNAYTTLDLVAARVETHETTLSLDGVVDVAVADDSPDRVVLSVELDTVGVDEIPPHADRVELTPEQAETLADDLREYADDARGESD</sequence>
<dbReference type="Pfam" id="PF19887">
    <property type="entry name" value="DUF6360"/>
    <property type="match status" value="1"/>
</dbReference>
<accession>A0A1G7P6T4</accession>
<dbReference type="OrthoDB" id="156156at2157"/>